<organism evidence="6 7">
    <name type="scientific">Sporormia fimetaria CBS 119925</name>
    <dbReference type="NCBI Taxonomy" id="1340428"/>
    <lineage>
        <taxon>Eukaryota</taxon>
        <taxon>Fungi</taxon>
        <taxon>Dikarya</taxon>
        <taxon>Ascomycota</taxon>
        <taxon>Pezizomycotina</taxon>
        <taxon>Dothideomycetes</taxon>
        <taxon>Pleosporomycetidae</taxon>
        <taxon>Pleosporales</taxon>
        <taxon>Sporormiaceae</taxon>
        <taxon>Sporormia</taxon>
    </lineage>
</organism>
<feature type="transmembrane region" description="Helical" evidence="5">
    <location>
        <begin position="388"/>
        <end position="408"/>
    </location>
</feature>
<evidence type="ECO:0000313" key="6">
    <source>
        <dbReference type="EMBL" id="KAF2752005.1"/>
    </source>
</evidence>
<dbReference type="InterPro" id="IPR045863">
    <property type="entry name" value="CorA_TM1_TM2"/>
</dbReference>
<keyword evidence="7" id="KW-1185">Reference proteome</keyword>
<evidence type="ECO:0000256" key="5">
    <source>
        <dbReference type="SAM" id="Phobius"/>
    </source>
</evidence>
<evidence type="ECO:0000256" key="4">
    <source>
        <dbReference type="ARBA" id="ARBA00023136"/>
    </source>
</evidence>
<dbReference type="OrthoDB" id="1046782at2759"/>
<dbReference type="GO" id="GO:0016020">
    <property type="term" value="C:membrane"/>
    <property type="evidence" value="ECO:0007669"/>
    <property type="project" value="UniProtKB-SubCell"/>
</dbReference>
<name>A0A6A6VN83_9PLEO</name>
<dbReference type="EMBL" id="MU006561">
    <property type="protein sequence ID" value="KAF2752005.1"/>
    <property type="molecule type" value="Genomic_DNA"/>
</dbReference>
<protein>
    <submittedName>
        <fullName evidence="6">Uncharacterized protein</fullName>
    </submittedName>
</protein>
<reference evidence="6" key="1">
    <citation type="journal article" date="2020" name="Stud. Mycol.">
        <title>101 Dothideomycetes genomes: a test case for predicting lifestyles and emergence of pathogens.</title>
        <authorList>
            <person name="Haridas S."/>
            <person name="Albert R."/>
            <person name="Binder M."/>
            <person name="Bloem J."/>
            <person name="Labutti K."/>
            <person name="Salamov A."/>
            <person name="Andreopoulos B."/>
            <person name="Baker S."/>
            <person name="Barry K."/>
            <person name="Bills G."/>
            <person name="Bluhm B."/>
            <person name="Cannon C."/>
            <person name="Castanera R."/>
            <person name="Culley D."/>
            <person name="Daum C."/>
            <person name="Ezra D."/>
            <person name="Gonzalez J."/>
            <person name="Henrissat B."/>
            <person name="Kuo A."/>
            <person name="Liang C."/>
            <person name="Lipzen A."/>
            <person name="Lutzoni F."/>
            <person name="Magnuson J."/>
            <person name="Mondo S."/>
            <person name="Nolan M."/>
            <person name="Ohm R."/>
            <person name="Pangilinan J."/>
            <person name="Park H.-J."/>
            <person name="Ramirez L."/>
            <person name="Alfaro M."/>
            <person name="Sun H."/>
            <person name="Tritt A."/>
            <person name="Yoshinaga Y."/>
            <person name="Zwiers L.-H."/>
            <person name="Turgeon B."/>
            <person name="Goodwin S."/>
            <person name="Spatafora J."/>
            <person name="Crous P."/>
            <person name="Grigoriev I."/>
        </authorList>
    </citation>
    <scope>NUCLEOTIDE SEQUENCE</scope>
    <source>
        <strain evidence="6">CBS 119925</strain>
    </source>
</reference>
<accession>A0A6A6VN83</accession>
<gene>
    <name evidence="6" type="ORF">M011DRAFT_13031</name>
</gene>
<dbReference type="Gene3D" id="1.20.58.340">
    <property type="entry name" value="Magnesium transport protein CorA, transmembrane region"/>
    <property type="match status" value="1"/>
</dbReference>
<keyword evidence="3 5" id="KW-1133">Transmembrane helix</keyword>
<dbReference type="Proteomes" id="UP000799440">
    <property type="component" value="Unassembled WGS sequence"/>
</dbReference>
<dbReference type="SUPFAM" id="SSF144083">
    <property type="entry name" value="Magnesium transport protein CorA, transmembrane region"/>
    <property type="match status" value="1"/>
</dbReference>
<evidence type="ECO:0000256" key="3">
    <source>
        <dbReference type="ARBA" id="ARBA00022989"/>
    </source>
</evidence>
<evidence type="ECO:0000313" key="7">
    <source>
        <dbReference type="Proteomes" id="UP000799440"/>
    </source>
</evidence>
<keyword evidence="4 5" id="KW-0472">Membrane</keyword>
<evidence type="ECO:0000256" key="2">
    <source>
        <dbReference type="ARBA" id="ARBA00022692"/>
    </source>
</evidence>
<comment type="subcellular location">
    <subcellularLocation>
        <location evidence="1">Membrane</location>
        <topology evidence="1">Multi-pass membrane protein</topology>
    </subcellularLocation>
</comment>
<feature type="transmembrane region" description="Helical" evidence="5">
    <location>
        <begin position="347"/>
        <end position="368"/>
    </location>
</feature>
<dbReference type="AlphaFoldDB" id="A0A6A6VN83"/>
<proteinExistence type="predicted"/>
<keyword evidence="2 5" id="KW-0812">Transmembrane</keyword>
<sequence>MYAGSWNCVPKSVSCRGHALTFSQDAFGIASTRTNDPSGTMVLRLIGCDYIKHPFAVGCGKPAFELIRKGFALHYSTEEVILHNNGVFARYLKRTEGQPDIDCLSLIFKVAYGLGIGYDALSLTHNLKTRQTRAFVHGLLSSEIEVLIQEMRSLTNKSHYKQPLLIPSLLLANHRRKTEAYRVRVDDSVHATEVGIKYGVPGLFDRPTFDMPKSSPISERPSLEISTRHLHSCYVELGTITHAGTRGRELGEFLVRTANEVEKLSIAADSTYPYAAQDIVHRIEYTSHMYTSLVGQVSVLKERVQNDLNLLFNLVAQDNNRINRAVAVESTRIASATRRDSAAMRSIALLTMIFLPPTFVATFFSMSMFNWTPNNDSPSDSVASSYLWVYWAVAIPLTAAVLVLWRYWWYSAGGGHLIPHALSLGTETGVEMEGWAVPASGVSGQNDLRSGFKTTGALIAENPVAGAEVLKLYPRAPFRYAPAGWAIWEDSDRP</sequence>
<evidence type="ECO:0000256" key="1">
    <source>
        <dbReference type="ARBA" id="ARBA00004141"/>
    </source>
</evidence>